<dbReference type="InterPro" id="IPR003854">
    <property type="entry name" value="GASA"/>
</dbReference>
<dbReference type="AlphaFoldDB" id="A0A8T2V1P7"/>
<accession>A0A8T2V1P7</accession>
<organism evidence="3 4">
    <name type="scientific">Ceratopteris richardii</name>
    <name type="common">Triangle waterfern</name>
    <dbReference type="NCBI Taxonomy" id="49495"/>
    <lineage>
        <taxon>Eukaryota</taxon>
        <taxon>Viridiplantae</taxon>
        <taxon>Streptophyta</taxon>
        <taxon>Embryophyta</taxon>
        <taxon>Tracheophyta</taxon>
        <taxon>Polypodiopsida</taxon>
        <taxon>Polypodiidae</taxon>
        <taxon>Polypodiales</taxon>
        <taxon>Pteridineae</taxon>
        <taxon>Pteridaceae</taxon>
        <taxon>Parkerioideae</taxon>
        <taxon>Ceratopteris</taxon>
    </lineage>
</organism>
<dbReference type="OrthoDB" id="625265at2759"/>
<dbReference type="Pfam" id="PF02704">
    <property type="entry name" value="GASA"/>
    <property type="match status" value="1"/>
</dbReference>
<feature type="region of interest" description="Disordered" evidence="2">
    <location>
        <begin position="1"/>
        <end position="28"/>
    </location>
</feature>
<evidence type="ECO:0000313" key="4">
    <source>
        <dbReference type="Proteomes" id="UP000825935"/>
    </source>
</evidence>
<evidence type="ECO:0000313" key="3">
    <source>
        <dbReference type="EMBL" id="KAH7439695.1"/>
    </source>
</evidence>
<comment type="caution">
    <text evidence="3">The sequence shown here is derived from an EMBL/GenBank/DDBJ whole genome shotgun (WGS) entry which is preliminary data.</text>
</comment>
<feature type="compositionally biased region" description="Basic and acidic residues" evidence="2">
    <location>
        <begin position="1"/>
        <end position="10"/>
    </location>
</feature>
<dbReference type="EMBL" id="CM035409">
    <property type="protein sequence ID" value="KAH7439695.1"/>
    <property type="molecule type" value="Genomic_DNA"/>
</dbReference>
<evidence type="ECO:0000256" key="2">
    <source>
        <dbReference type="SAM" id="MobiDB-lite"/>
    </source>
</evidence>
<gene>
    <name evidence="3" type="ORF">KP509_04G072800</name>
</gene>
<dbReference type="OMA" id="ELCAIRC"/>
<protein>
    <submittedName>
        <fullName evidence="3">Uncharacterized protein</fullName>
    </submittedName>
</protein>
<name>A0A8T2V1P7_CERRI</name>
<proteinExistence type="inferred from homology"/>
<comment type="similarity">
    <text evidence="1">Belongs to the GASA family.</text>
</comment>
<dbReference type="PANTHER" id="PTHR23201">
    <property type="entry name" value="EXTENSIN, PROLINE-RICH PROTEIN"/>
    <property type="match status" value="1"/>
</dbReference>
<reference evidence="3" key="1">
    <citation type="submission" date="2021-08" db="EMBL/GenBank/DDBJ databases">
        <title>WGS assembly of Ceratopteris richardii.</title>
        <authorList>
            <person name="Marchant D.B."/>
            <person name="Chen G."/>
            <person name="Jenkins J."/>
            <person name="Shu S."/>
            <person name="Leebens-Mack J."/>
            <person name="Grimwood J."/>
            <person name="Schmutz J."/>
            <person name="Soltis P."/>
            <person name="Soltis D."/>
            <person name="Chen Z.-H."/>
        </authorList>
    </citation>
    <scope>NUCLEOTIDE SEQUENCE</scope>
    <source>
        <strain evidence="3">Whitten #5841</strain>
        <tissue evidence="3">Leaf</tissue>
    </source>
</reference>
<keyword evidence="4" id="KW-1185">Reference proteome</keyword>
<sequence length="88" mass="9570">MVASAHEEAQSLKMKMKRKGMPKGGSSDCAKKCNYRCSKSSRYKLCYRDCNACCRACGGCVPPGTAGNRQYCPCYARIKNSKGTGKCP</sequence>
<dbReference type="Proteomes" id="UP000825935">
    <property type="component" value="Chromosome 4"/>
</dbReference>
<evidence type="ECO:0000256" key="1">
    <source>
        <dbReference type="ARBA" id="ARBA00010582"/>
    </source>
</evidence>
<dbReference type="PANTHER" id="PTHR23201:SF12">
    <property type="entry name" value="OS05G0432200 PROTEIN"/>
    <property type="match status" value="1"/>
</dbReference>